<evidence type="ECO:0000313" key="6">
    <source>
        <dbReference type="EMBL" id="SME93145.1"/>
    </source>
</evidence>
<dbReference type="GO" id="GO:0043024">
    <property type="term" value="F:ribosomal small subunit binding"/>
    <property type="evidence" value="ECO:0007669"/>
    <property type="project" value="TreeGrafter"/>
</dbReference>
<dbReference type="Gene3D" id="3.30.160.100">
    <property type="entry name" value="Ribosome hibernation promotion factor-like"/>
    <property type="match status" value="1"/>
</dbReference>
<evidence type="ECO:0000259" key="5">
    <source>
        <dbReference type="Pfam" id="PF16321"/>
    </source>
</evidence>
<evidence type="ECO:0000256" key="3">
    <source>
        <dbReference type="ARBA" id="ARBA00041148"/>
    </source>
</evidence>
<dbReference type="Pfam" id="PF02482">
    <property type="entry name" value="Ribosomal_S30AE"/>
    <property type="match status" value="1"/>
</dbReference>
<dbReference type="GO" id="GO:0045900">
    <property type="term" value="P:negative regulation of translational elongation"/>
    <property type="evidence" value="ECO:0007669"/>
    <property type="project" value="TreeGrafter"/>
</dbReference>
<feature type="domain" description="Sigma 54 modulation/S30EA ribosomal protein C-terminal" evidence="5">
    <location>
        <begin position="134"/>
        <end position="187"/>
    </location>
</feature>
<sequence length="198" mass="21844">MQLTVKGRHIDTGDAFRRHAESSLSAIFGKYFGDAIEATVTLSRDAHLFRAQISAHVGRNIELVASGTALEVYPAFDQAAEHLSKRLRRHKRRLRDHAAPKPSEQVAESLMARQVVLSAEETPEGAADEEGSGEPAVVAEMEMEVPELTVHEAVMRLDLAELPALMFRNRSHGGLNMVYRRADGHVGWVDPRGNRATS</sequence>
<comment type="function">
    <text evidence="4">Required for dimerization of active 70S ribosomes into 100S ribosomes in stationary phase; 100S ribosomes are translationally inactive and sometimes present during exponential growth.</text>
</comment>
<keyword evidence="7" id="KW-1185">Reference proteome</keyword>
<comment type="similarity">
    <text evidence="4">Belongs to the HPF/YfiA ribosome-associated protein family. Long HPF subfamily.</text>
</comment>
<dbReference type="Proteomes" id="UP000192917">
    <property type="component" value="Unassembled WGS sequence"/>
</dbReference>
<evidence type="ECO:0000256" key="1">
    <source>
        <dbReference type="ARBA" id="ARBA00022845"/>
    </source>
</evidence>
<dbReference type="SUPFAM" id="SSF69754">
    <property type="entry name" value="Ribosome binding protein Y (YfiA homologue)"/>
    <property type="match status" value="1"/>
</dbReference>
<dbReference type="InterPro" id="IPR050574">
    <property type="entry name" value="HPF/YfiA_ribosome-assoc"/>
</dbReference>
<dbReference type="InterPro" id="IPR038416">
    <property type="entry name" value="Ribosom_S30AE_C_sf"/>
</dbReference>
<comment type="subcellular location">
    <subcellularLocation>
        <location evidence="4">Cytoplasm</location>
    </subcellularLocation>
</comment>
<dbReference type="RefSeq" id="WP_085120887.1">
    <property type="nucleotide sequence ID" value="NZ_FWZX01000001.1"/>
</dbReference>
<dbReference type="InterPro" id="IPR003489">
    <property type="entry name" value="RHF/RaiA"/>
</dbReference>
<protein>
    <recommendedName>
        <fullName evidence="3 4">Ribosome hibernation promoting factor</fullName>
        <shortName evidence="4">HPF</shortName>
    </recommendedName>
</protein>
<dbReference type="AlphaFoldDB" id="A0A1Y6B5C8"/>
<evidence type="ECO:0000256" key="2">
    <source>
        <dbReference type="ARBA" id="ARBA00038695"/>
    </source>
</evidence>
<dbReference type="CDD" id="cd00552">
    <property type="entry name" value="RaiA"/>
    <property type="match status" value="1"/>
</dbReference>
<dbReference type="Pfam" id="PF16321">
    <property type="entry name" value="Ribosom_S30AE_C"/>
    <property type="match status" value="1"/>
</dbReference>
<comment type="subunit">
    <text evidence="2">Associates exclusively with 100S ribosomes, which are dimers of 70S ribosomes.</text>
</comment>
<reference evidence="6 7" key="1">
    <citation type="submission" date="2017-04" db="EMBL/GenBank/DDBJ databases">
        <authorList>
            <person name="Afonso C.L."/>
            <person name="Miller P.J."/>
            <person name="Scott M.A."/>
            <person name="Spackman E."/>
            <person name="Goraichik I."/>
            <person name="Dimitrov K.M."/>
            <person name="Suarez D.L."/>
            <person name="Swayne D.E."/>
        </authorList>
    </citation>
    <scope>NUCLEOTIDE SEQUENCE [LARGE SCALE GENOMIC DNA]</scope>
    <source>
        <strain evidence="6 7">USBA 355</strain>
    </source>
</reference>
<dbReference type="NCBIfam" id="TIGR00741">
    <property type="entry name" value="yfiA"/>
    <property type="match status" value="1"/>
</dbReference>
<comment type="subunit">
    <text evidence="4">Interacts with 100S ribosomes.</text>
</comment>
<dbReference type="HAMAP" id="MF_00839">
    <property type="entry name" value="HPF"/>
    <property type="match status" value="1"/>
</dbReference>
<dbReference type="InterPro" id="IPR034694">
    <property type="entry name" value="HPF_long/plastid"/>
</dbReference>
<accession>A0A1Y6B5C8</accession>
<dbReference type="GO" id="GO:0022627">
    <property type="term" value="C:cytosolic small ribosomal subunit"/>
    <property type="evidence" value="ECO:0007669"/>
    <property type="project" value="TreeGrafter"/>
</dbReference>
<dbReference type="PANTHER" id="PTHR33231:SF1">
    <property type="entry name" value="30S RIBOSOMAL PROTEIN"/>
    <property type="match status" value="1"/>
</dbReference>
<dbReference type="InterPro" id="IPR032528">
    <property type="entry name" value="Ribosom_S30AE_C"/>
</dbReference>
<keyword evidence="1 4" id="KW-0810">Translation regulation</keyword>
<keyword evidence="6" id="KW-0687">Ribonucleoprotein</keyword>
<dbReference type="STRING" id="560819.SAMN05428998_101558"/>
<keyword evidence="4" id="KW-0963">Cytoplasm</keyword>
<keyword evidence="6" id="KW-0689">Ribosomal protein</keyword>
<organism evidence="6 7">
    <name type="scientific">Tistlia consotensis USBA 355</name>
    <dbReference type="NCBI Taxonomy" id="560819"/>
    <lineage>
        <taxon>Bacteria</taxon>
        <taxon>Pseudomonadati</taxon>
        <taxon>Pseudomonadota</taxon>
        <taxon>Alphaproteobacteria</taxon>
        <taxon>Rhodospirillales</taxon>
        <taxon>Rhodovibrionaceae</taxon>
        <taxon>Tistlia</taxon>
    </lineage>
</organism>
<evidence type="ECO:0000256" key="4">
    <source>
        <dbReference type="HAMAP-Rule" id="MF_00839"/>
    </source>
</evidence>
<gene>
    <name evidence="4" type="primary">hpf</name>
    <name evidence="6" type="ORF">SAMN05428998_101558</name>
</gene>
<dbReference type="EMBL" id="FWZX01000001">
    <property type="protein sequence ID" value="SME93145.1"/>
    <property type="molecule type" value="Genomic_DNA"/>
</dbReference>
<evidence type="ECO:0000313" key="7">
    <source>
        <dbReference type="Proteomes" id="UP000192917"/>
    </source>
</evidence>
<dbReference type="Gene3D" id="3.30.505.50">
    <property type="entry name" value="Sigma 54 modulation/S30EA ribosomal protein, C-terminal domain"/>
    <property type="match status" value="1"/>
</dbReference>
<dbReference type="InterPro" id="IPR036567">
    <property type="entry name" value="RHF-like"/>
</dbReference>
<proteinExistence type="inferred from homology"/>
<name>A0A1Y6B5C8_9PROT</name>
<dbReference type="PANTHER" id="PTHR33231">
    <property type="entry name" value="30S RIBOSOMAL PROTEIN"/>
    <property type="match status" value="1"/>
</dbReference>